<evidence type="ECO:0008006" key="4">
    <source>
        <dbReference type="Google" id="ProtNLM"/>
    </source>
</evidence>
<accession>A0ABT5ZC05</accession>
<organism evidence="2 3">
    <name type="scientific">Streptantibioticus ferralitis</name>
    <dbReference type="NCBI Taxonomy" id="236510"/>
    <lineage>
        <taxon>Bacteria</taxon>
        <taxon>Bacillati</taxon>
        <taxon>Actinomycetota</taxon>
        <taxon>Actinomycetes</taxon>
        <taxon>Kitasatosporales</taxon>
        <taxon>Streptomycetaceae</taxon>
        <taxon>Streptantibioticus</taxon>
    </lineage>
</organism>
<dbReference type="RefSeq" id="WP_275822936.1">
    <property type="nucleotide sequence ID" value="NZ_BAAANM010000002.1"/>
</dbReference>
<keyword evidence="1" id="KW-1133">Transmembrane helix</keyword>
<keyword evidence="1" id="KW-0472">Membrane</keyword>
<evidence type="ECO:0000313" key="2">
    <source>
        <dbReference type="EMBL" id="MDF2261364.1"/>
    </source>
</evidence>
<proteinExistence type="predicted"/>
<reference evidence="2 3" key="1">
    <citation type="submission" date="2023-03" db="EMBL/GenBank/DDBJ databases">
        <title>Draft genome sequence of type strain Streptomyces ferralitis JCM 14344.</title>
        <authorList>
            <person name="Klaysubun C."/>
            <person name="Duangmal K."/>
        </authorList>
    </citation>
    <scope>NUCLEOTIDE SEQUENCE [LARGE SCALE GENOMIC DNA]</scope>
    <source>
        <strain evidence="2 3">JCM 14344</strain>
    </source>
</reference>
<dbReference type="EMBL" id="JARHTQ010000055">
    <property type="protein sequence ID" value="MDF2261364.1"/>
    <property type="molecule type" value="Genomic_DNA"/>
</dbReference>
<keyword evidence="1" id="KW-0812">Transmembrane</keyword>
<dbReference type="Proteomes" id="UP001220022">
    <property type="component" value="Unassembled WGS sequence"/>
</dbReference>
<feature type="transmembrane region" description="Helical" evidence="1">
    <location>
        <begin position="39"/>
        <end position="60"/>
    </location>
</feature>
<keyword evidence="3" id="KW-1185">Reference proteome</keyword>
<evidence type="ECO:0000313" key="3">
    <source>
        <dbReference type="Proteomes" id="UP001220022"/>
    </source>
</evidence>
<protein>
    <recommendedName>
        <fullName evidence="4">Pilus assembly protein Flp/PilA</fullName>
    </recommendedName>
</protein>
<comment type="caution">
    <text evidence="2">The sequence shown here is derived from an EMBL/GenBank/DDBJ whole genome shotgun (WGS) entry which is preliminary data.</text>
</comment>
<name>A0ABT5ZC05_9ACTN</name>
<sequence length="77" mass="8155">MPKNIALKAATATRIRVSGWKDTVIASVRARSDRGQTSVEYLGIIGVVVLIVAAILGTNIGQTIYNAITSEIAKVTK</sequence>
<evidence type="ECO:0000256" key="1">
    <source>
        <dbReference type="SAM" id="Phobius"/>
    </source>
</evidence>
<gene>
    <name evidence="2" type="ORF">P2L57_38270</name>
</gene>